<feature type="coiled-coil region" evidence="1">
    <location>
        <begin position="102"/>
        <end position="137"/>
    </location>
</feature>
<accession>A0A4Y7K2Z0</accession>
<keyword evidence="1" id="KW-0175">Coiled coil</keyword>
<feature type="region of interest" description="Disordered" evidence="2">
    <location>
        <begin position="152"/>
        <end position="197"/>
    </location>
</feature>
<dbReference type="PANTHER" id="PTHR12499:SF22">
    <property type="entry name" value="OS02G0312500 PROTEIN"/>
    <property type="match status" value="1"/>
</dbReference>
<evidence type="ECO:0000313" key="4">
    <source>
        <dbReference type="Proteomes" id="UP000316621"/>
    </source>
</evidence>
<reference evidence="3 4" key="1">
    <citation type="journal article" date="2018" name="Science">
        <title>The opium poppy genome and morphinan production.</title>
        <authorList>
            <person name="Guo L."/>
            <person name="Winzer T."/>
            <person name="Yang X."/>
            <person name="Li Y."/>
            <person name="Ning Z."/>
            <person name="He Z."/>
            <person name="Teodor R."/>
            <person name="Lu Y."/>
            <person name="Bowser T.A."/>
            <person name="Graham I.A."/>
            <person name="Ye K."/>
        </authorList>
    </citation>
    <scope>NUCLEOTIDE SEQUENCE [LARGE SCALE GENOMIC DNA]</scope>
    <source>
        <strain evidence="4">cv. HN1</strain>
        <tissue evidence="3">Leaves</tissue>
    </source>
</reference>
<organism evidence="3 4">
    <name type="scientific">Papaver somniferum</name>
    <name type="common">Opium poppy</name>
    <dbReference type="NCBI Taxonomy" id="3469"/>
    <lineage>
        <taxon>Eukaryota</taxon>
        <taxon>Viridiplantae</taxon>
        <taxon>Streptophyta</taxon>
        <taxon>Embryophyta</taxon>
        <taxon>Tracheophyta</taxon>
        <taxon>Spermatophyta</taxon>
        <taxon>Magnoliopsida</taxon>
        <taxon>Ranunculales</taxon>
        <taxon>Papaveraceae</taxon>
        <taxon>Papaveroideae</taxon>
        <taxon>Papaver</taxon>
    </lineage>
</organism>
<evidence type="ECO:0000256" key="2">
    <source>
        <dbReference type="SAM" id="MobiDB-lite"/>
    </source>
</evidence>
<dbReference type="EMBL" id="CM010720">
    <property type="protein sequence ID" value="RZC66325.1"/>
    <property type="molecule type" value="Genomic_DNA"/>
</dbReference>
<dbReference type="GO" id="GO:0019216">
    <property type="term" value="P:regulation of lipid metabolic process"/>
    <property type="evidence" value="ECO:0007669"/>
    <property type="project" value="TreeGrafter"/>
</dbReference>
<evidence type="ECO:0000313" key="3">
    <source>
        <dbReference type="EMBL" id="RZC66325.1"/>
    </source>
</evidence>
<evidence type="ECO:0008006" key="5">
    <source>
        <dbReference type="Google" id="ProtNLM"/>
    </source>
</evidence>
<dbReference type="AlphaFoldDB" id="A0A4Y7K2Z0"/>
<keyword evidence="4" id="KW-1185">Reference proteome</keyword>
<gene>
    <name evidence="3" type="ORF">C5167_010019</name>
</gene>
<proteinExistence type="predicted"/>
<protein>
    <recommendedName>
        <fullName evidence="5">OPA3-like protein</fullName>
    </recommendedName>
</protein>
<dbReference type="InterPro" id="IPR010754">
    <property type="entry name" value="OPA3-like"/>
</dbReference>
<dbReference type="PANTHER" id="PTHR12499">
    <property type="entry name" value="OPTIC ATROPHY 3 PROTEIN OPA3"/>
    <property type="match status" value="1"/>
</dbReference>
<dbReference type="Gramene" id="RZC66325">
    <property type="protein sequence ID" value="RZC66325"/>
    <property type="gene ID" value="C5167_010019"/>
</dbReference>
<evidence type="ECO:0000256" key="1">
    <source>
        <dbReference type="SAM" id="Coils"/>
    </source>
</evidence>
<sequence length="197" mass="21814">MMKLPVVKLGILAVRTMCKPVANRLKAAAGKHPRFREYIINIAQTNHRLTTIVQRRIYGHATDVAIRPLNEHKAVQAAAELLGEVFVFSVAGAAIIFEVQRSARSEARKEELRRQEKEKLERELESIRGELAELKLLAKAQGLPPGIYNLRNLNGNENAKSGSEIYSETDARTTEDPKSAPPAHSTKATKQSASTSH</sequence>
<feature type="compositionally biased region" description="Basic and acidic residues" evidence="2">
    <location>
        <begin position="169"/>
        <end position="178"/>
    </location>
</feature>
<feature type="compositionally biased region" description="Low complexity" evidence="2">
    <location>
        <begin position="183"/>
        <end position="197"/>
    </location>
</feature>
<dbReference type="Proteomes" id="UP000316621">
    <property type="component" value="Chromosome 6"/>
</dbReference>
<dbReference type="Pfam" id="PF07047">
    <property type="entry name" value="OPA3"/>
    <property type="match status" value="1"/>
</dbReference>
<dbReference type="GO" id="GO:0005739">
    <property type="term" value="C:mitochondrion"/>
    <property type="evidence" value="ECO:0007669"/>
    <property type="project" value="TreeGrafter"/>
</dbReference>
<feature type="compositionally biased region" description="Polar residues" evidence="2">
    <location>
        <begin position="152"/>
        <end position="166"/>
    </location>
</feature>
<name>A0A4Y7K2Z0_PAPSO</name>